<dbReference type="PIRSF" id="PIRSF003095">
    <property type="entry name" value="Trigger_factor"/>
    <property type="match status" value="1"/>
</dbReference>
<comment type="domain">
    <text evidence="12">Consists of 3 domains; the N-terminus binds the ribosome, the middle domain has PPIase activity, while the C-terminus has intrinsic chaperone activity on its own.</text>
</comment>
<dbReference type="GO" id="GO:0051301">
    <property type="term" value="P:cell division"/>
    <property type="evidence" value="ECO:0007669"/>
    <property type="project" value="UniProtKB-KW"/>
</dbReference>
<evidence type="ECO:0000256" key="3">
    <source>
        <dbReference type="ARBA" id="ARBA00013194"/>
    </source>
</evidence>
<evidence type="ECO:0000256" key="14">
    <source>
        <dbReference type="RuleBase" id="RU003914"/>
    </source>
</evidence>
<dbReference type="GO" id="GO:0051083">
    <property type="term" value="P:'de novo' cotranslational protein folding"/>
    <property type="evidence" value="ECO:0007669"/>
    <property type="project" value="TreeGrafter"/>
</dbReference>
<keyword evidence="12" id="KW-0963">Cytoplasm</keyword>
<evidence type="ECO:0000256" key="6">
    <source>
        <dbReference type="ARBA" id="ARBA00023110"/>
    </source>
</evidence>
<comment type="function">
    <text evidence="10 12">Involved in protein export. Acts as a chaperone by maintaining the newly synthesized protein in an open conformation. Functions as a peptidyl-prolyl cis-trans isomerase.</text>
</comment>
<dbReference type="PANTHER" id="PTHR30560">
    <property type="entry name" value="TRIGGER FACTOR CHAPERONE AND PEPTIDYL-PROLYL CIS/TRANS ISOMERASE"/>
    <property type="match status" value="1"/>
</dbReference>
<comment type="subcellular location">
    <subcellularLocation>
        <location evidence="12">Cytoplasm</location>
    </subcellularLocation>
    <text evidence="12">About half TF is bound to the ribosome near the polypeptide exit tunnel while the other half is free in the cytoplasm.</text>
</comment>
<dbReference type="InterPro" id="IPR001179">
    <property type="entry name" value="PPIase_FKBP_dom"/>
</dbReference>
<dbReference type="GO" id="GO:0005737">
    <property type="term" value="C:cytoplasm"/>
    <property type="evidence" value="ECO:0007669"/>
    <property type="project" value="UniProtKB-SubCell"/>
</dbReference>
<keyword evidence="9 12" id="KW-0131">Cell cycle</keyword>
<evidence type="ECO:0000313" key="17">
    <source>
        <dbReference type="EMBL" id="MEJ8574667.1"/>
    </source>
</evidence>
<dbReference type="Gene3D" id="3.10.50.40">
    <property type="match status" value="1"/>
</dbReference>
<dbReference type="EMBL" id="JAZHOF010000013">
    <property type="protein sequence ID" value="MEJ8574667.1"/>
    <property type="molecule type" value="Genomic_DNA"/>
</dbReference>
<evidence type="ECO:0000256" key="9">
    <source>
        <dbReference type="ARBA" id="ARBA00023306"/>
    </source>
</evidence>
<gene>
    <name evidence="12 17" type="primary">tig</name>
    <name evidence="17" type="ORF">V3328_24530</name>
</gene>
<dbReference type="PROSITE" id="PS50059">
    <property type="entry name" value="FKBP_PPIASE"/>
    <property type="match status" value="1"/>
</dbReference>
<protein>
    <recommendedName>
        <fullName evidence="4 12">Trigger factor</fullName>
        <shortName evidence="12">TF</shortName>
        <ecNumber evidence="3 12">5.2.1.8</ecNumber>
    </recommendedName>
    <alternativeName>
        <fullName evidence="11 12">PPIase</fullName>
    </alternativeName>
</protein>
<dbReference type="SUPFAM" id="SSF109998">
    <property type="entry name" value="Triger factor/SurA peptide-binding domain-like"/>
    <property type="match status" value="1"/>
</dbReference>
<comment type="similarity">
    <text evidence="2 12 14">Belongs to the FKBP-type PPIase family. Tig subfamily.</text>
</comment>
<dbReference type="Pfam" id="PF05698">
    <property type="entry name" value="Trigger_C"/>
    <property type="match status" value="1"/>
</dbReference>
<keyword evidence="7 12" id="KW-0143">Chaperone</keyword>
<dbReference type="Gene3D" id="1.10.3120.10">
    <property type="entry name" value="Trigger factor, C-terminal domain"/>
    <property type="match status" value="1"/>
</dbReference>
<evidence type="ECO:0000256" key="1">
    <source>
        <dbReference type="ARBA" id="ARBA00000971"/>
    </source>
</evidence>
<dbReference type="SUPFAM" id="SSF54534">
    <property type="entry name" value="FKBP-like"/>
    <property type="match status" value="1"/>
</dbReference>
<dbReference type="InterPro" id="IPR008880">
    <property type="entry name" value="Trigger_fac_C"/>
</dbReference>
<dbReference type="Proteomes" id="UP001378188">
    <property type="component" value="Unassembled WGS sequence"/>
</dbReference>
<dbReference type="GO" id="GO:0043022">
    <property type="term" value="F:ribosome binding"/>
    <property type="evidence" value="ECO:0007669"/>
    <property type="project" value="TreeGrafter"/>
</dbReference>
<dbReference type="GO" id="GO:0044183">
    <property type="term" value="F:protein folding chaperone"/>
    <property type="evidence" value="ECO:0007669"/>
    <property type="project" value="TreeGrafter"/>
</dbReference>
<evidence type="ECO:0000256" key="8">
    <source>
        <dbReference type="ARBA" id="ARBA00023235"/>
    </source>
</evidence>
<feature type="domain" description="PPIase FKBP-type" evidence="16">
    <location>
        <begin position="171"/>
        <end position="231"/>
    </location>
</feature>
<evidence type="ECO:0000256" key="11">
    <source>
        <dbReference type="ARBA" id="ARBA00029986"/>
    </source>
</evidence>
<dbReference type="InterPro" id="IPR008881">
    <property type="entry name" value="Trigger_fac_ribosome-bd_bac"/>
</dbReference>
<dbReference type="Gene3D" id="3.30.70.1050">
    <property type="entry name" value="Trigger factor ribosome-binding domain"/>
    <property type="match status" value="1"/>
</dbReference>
<dbReference type="InterPro" id="IPR046357">
    <property type="entry name" value="PPIase_dom_sf"/>
</dbReference>
<evidence type="ECO:0000256" key="5">
    <source>
        <dbReference type="ARBA" id="ARBA00022618"/>
    </source>
</evidence>
<dbReference type="GO" id="GO:0015031">
    <property type="term" value="P:protein transport"/>
    <property type="evidence" value="ECO:0007669"/>
    <property type="project" value="UniProtKB-UniRule"/>
</dbReference>
<evidence type="ECO:0000256" key="7">
    <source>
        <dbReference type="ARBA" id="ARBA00023186"/>
    </source>
</evidence>
<feature type="compositionally biased region" description="Basic and acidic residues" evidence="15">
    <location>
        <begin position="437"/>
        <end position="470"/>
    </location>
</feature>
<dbReference type="InterPro" id="IPR005215">
    <property type="entry name" value="Trig_fac"/>
</dbReference>
<keyword evidence="8 12" id="KW-0413">Isomerase</keyword>
<dbReference type="Pfam" id="PF05697">
    <property type="entry name" value="Trigger_N"/>
    <property type="match status" value="1"/>
</dbReference>
<keyword evidence="6 12" id="KW-0697">Rotamase</keyword>
<dbReference type="Pfam" id="PF00254">
    <property type="entry name" value="FKBP_C"/>
    <property type="match status" value="1"/>
</dbReference>
<comment type="caution">
    <text evidence="17">The sequence shown here is derived from an EMBL/GenBank/DDBJ whole genome shotgun (WGS) entry which is preliminary data.</text>
</comment>
<keyword evidence="18" id="KW-1185">Reference proteome</keyword>
<dbReference type="GO" id="GO:0043335">
    <property type="term" value="P:protein unfolding"/>
    <property type="evidence" value="ECO:0007669"/>
    <property type="project" value="TreeGrafter"/>
</dbReference>
<evidence type="ECO:0000256" key="12">
    <source>
        <dbReference type="HAMAP-Rule" id="MF_00303"/>
    </source>
</evidence>
<evidence type="ECO:0000256" key="15">
    <source>
        <dbReference type="SAM" id="MobiDB-lite"/>
    </source>
</evidence>
<dbReference type="PANTHER" id="PTHR30560:SF3">
    <property type="entry name" value="TRIGGER FACTOR-LIKE PROTEIN TIG, CHLOROPLASTIC"/>
    <property type="match status" value="1"/>
</dbReference>
<evidence type="ECO:0000256" key="13">
    <source>
        <dbReference type="PROSITE-ProRule" id="PRU00277"/>
    </source>
</evidence>
<evidence type="ECO:0000313" key="18">
    <source>
        <dbReference type="Proteomes" id="UP001378188"/>
    </source>
</evidence>
<dbReference type="GO" id="GO:0003755">
    <property type="term" value="F:peptidyl-prolyl cis-trans isomerase activity"/>
    <property type="evidence" value="ECO:0007669"/>
    <property type="project" value="UniProtKB-UniRule"/>
</dbReference>
<dbReference type="InterPro" id="IPR036611">
    <property type="entry name" value="Trigger_fac_ribosome-bd_sf"/>
</dbReference>
<dbReference type="RefSeq" id="WP_340332368.1">
    <property type="nucleotide sequence ID" value="NZ_JAZHOF010000013.1"/>
</dbReference>
<dbReference type="EC" id="5.2.1.8" evidence="3 12"/>
<name>A0AAW9RQQ6_9HYPH</name>
<evidence type="ECO:0000256" key="4">
    <source>
        <dbReference type="ARBA" id="ARBA00016902"/>
    </source>
</evidence>
<dbReference type="AlphaFoldDB" id="A0AAW9RQQ6"/>
<dbReference type="NCBIfam" id="TIGR00115">
    <property type="entry name" value="tig"/>
    <property type="match status" value="1"/>
</dbReference>
<dbReference type="FunFam" id="3.10.50.40:FF:000001">
    <property type="entry name" value="Trigger factor"/>
    <property type="match status" value="1"/>
</dbReference>
<comment type="catalytic activity">
    <reaction evidence="1 12 13">
        <text>[protein]-peptidylproline (omega=180) = [protein]-peptidylproline (omega=0)</text>
        <dbReference type="Rhea" id="RHEA:16237"/>
        <dbReference type="Rhea" id="RHEA-COMP:10747"/>
        <dbReference type="Rhea" id="RHEA-COMP:10748"/>
        <dbReference type="ChEBI" id="CHEBI:83833"/>
        <dbReference type="ChEBI" id="CHEBI:83834"/>
        <dbReference type="EC" id="5.2.1.8"/>
    </reaction>
</comment>
<accession>A0AAW9RQQ6</accession>
<reference evidence="17 18" key="1">
    <citation type="submission" date="2024-02" db="EMBL/GenBank/DDBJ databases">
        <title>Genome analysis and characterization of Microbaculum marinisediminis sp. nov., isolated from marine sediment.</title>
        <authorList>
            <person name="Du Z.-J."/>
            <person name="Ye Y.-Q."/>
            <person name="Zhang Z.-R."/>
            <person name="Yuan S.-M."/>
            <person name="Zhang X.-Y."/>
        </authorList>
    </citation>
    <scope>NUCLEOTIDE SEQUENCE [LARGE SCALE GENOMIC DNA]</scope>
    <source>
        <strain evidence="17 18">SDUM1044001</strain>
    </source>
</reference>
<evidence type="ECO:0000259" key="16">
    <source>
        <dbReference type="PROSITE" id="PS50059"/>
    </source>
</evidence>
<sequence length="478" mass="53926">MQVTETVNEGLKRELQITVPAGDLDTRLNNRLTDLKDTVRIRGFRPGKVPVAHLKRVYGRSVMAEVVEQTVNETSQQAITDREERPAYQPDIALTEDKDEIEKILKGEADLAYKMSFEILPALAAPDFGKIEVEKEVATVDEAVIDESISRIAEQNKPYAPREEGAKSESGDRLTIDYVGKIDGEPFEGGADQDAQIQLGSGSFIPGFEEQLTGLTAGTETVVKVTFPEQYQAAHLAGKEAEFDVTVKEIAAPGEVTIDDEFAKSLGLESLEKLKEAVREQIAKDYEQQSRTKVKRQLLDALDEACTYELPEKLVDNEFEAIWQQVTQDLERSGRSFEDEKTTEEEARAEYRKIAERRVRLGLLLADIGEKNEIKVTDEELNRALVDRVRQFPGQEQVVWEYYQKNPQATAELRAPIFEEKVVDYILALAKVTEKPVSREELFHDPDDEHDHDHDHDHSHGHDHDHDHGKKSSGAKPD</sequence>
<proteinExistence type="inferred from homology"/>
<feature type="region of interest" description="Disordered" evidence="15">
    <location>
        <begin position="437"/>
        <end position="478"/>
    </location>
</feature>
<dbReference type="SUPFAM" id="SSF102735">
    <property type="entry name" value="Trigger factor ribosome-binding domain"/>
    <property type="match status" value="1"/>
</dbReference>
<dbReference type="HAMAP" id="MF_00303">
    <property type="entry name" value="Trigger_factor_Tig"/>
    <property type="match status" value="1"/>
</dbReference>
<organism evidence="17 18">
    <name type="scientific">Microbaculum marinum</name>
    <dbReference type="NCBI Taxonomy" id="1764581"/>
    <lineage>
        <taxon>Bacteria</taxon>
        <taxon>Pseudomonadati</taxon>
        <taxon>Pseudomonadota</taxon>
        <taxon>Alphaproteobacteria</taxon>
        <taxon>Hyphomicrobiales</taxon>
        <taxon>Tepidamorphaceae</taxon>
        <taxon>Microbaculum</taxon>
    </lineage>
</organism>
<dbReference type="InterPro" id="IPR027304">
    <property type="entry name" value="Trigger_fact/SurA_dom_sf"/>
</dbReference>
<keyword evidence="5 12" id="KW-0132">Cell division</keyword>
<evidence type="ECO:0000256" key="2">
    <source>
        <dbReference type="ARBA" id="ARBA00005464"/>
    </source>
</evidence>
<dbReference type="InterPro" id="IPR037041">
    <property type="entry name" value="Trigger_fac_C_sf"/>
</dbReference>
<evidence type="ECO:0000256" key="10">
    <source>
        <dbReference type="ARBA" id="ARBA00024849"/>
    </source>
</evidence>